<comment type="caution">
    <text evidence="1">The sequence shown here is derived from an EMBL/GenBank/DDBJ whole genome shotgun (WGS) entry which is preliminary data.</text>
</comment>
<evidence type="ECO:0000313" key="2">
    <source>
        <dbReference type="Proteomes" id="UP000403266"/>
    </source>
</evidence>
<sequence length="62" mass="6814">MLSLVLSSIQAVRKEIQVRHAMRDLLALEDRSLRDLGVSPTGVEQAVRTGVRDDDAARTAIL</sequence>
<organism evidence="1 2">
    <name type="scientific">Microvirga tunisiensis</name>
    <dbReference type="NCBI Taxonomy" id="2108360"/>
    <lineage>
        <taxon>Bacteria</taxon>
        <taxon>Pseudomonadati</taxon>
        <taxon>Pseudomonadota</taxon>
        <taxon>Alphaproteobacteria</taxon>
        <taxon>Hyphomicrobiales</taxon>
        <taxon>Methylobacteriaceae</taxon>
        <taxon>Microvirga</taxon>
    </lineage>
</organism>
<proteinExistence type="predicted"/>
<reference evidence="1 2" key="1">
    <citation type="journal article" date="2019" name="Syst. Appl. Microbiol.">
        <title>Microvirga tunisiensis sp. nov., a root nodule symbiotic bacterium isolated from Lupinus micranthus and L. luteus grown in Northern Tunisia.</title>
        <authorList>
            <person name="Msaddak A."/>
            <person name="Rejili M."/>
            <person name="Duran D."/>
            <person name="Mars M."/>
            <person name="Palacios J.M."/>
            <person name="Ruiz-Argueso T."/>
            <person name="Rey L."/>
            <person name="Imperial J."/>
        </authorList>
    </citation>
    <scope>NUCLEOTIDE SEQUENCE [LARGE SCALE GENOMIC DNA]</scope>
    <source>
        <strain evidence="1 2">Lmie10</strain>
    </source>
</reference>
<accession>A0A5N7MHQ4</accession>
<gene>
    <name evidence="1" type="ORF">FS320_14210</name>
</gene>
<dbReference type="RefSeq" id="WP_152712523.1">
    <property type="nucleotide sequence ID" value="NZ_VOSJ01000043.1"/>
</dbReference>
<name>A0A5N7MHQ4_9HYPH</name>
<dbReference type="Proteomes" id="UP000403266">
    <property type="component" value="Unassembled WGS sequence"/>
</dbReference>
<dbReference type="AlphaFoldDB" id="A0A5N7MHQ4"/>
<dbReference type="EMBL" id="VOSK01000046">
    <property type="protein sequence ID" value="MPR26348.1"/>
    <property type="molecule type" value="Genomic_DNA"/>
</dbReference>
<keyword evidence="2" id="KW-1185">Reference proteome</keyword>
<evidence type="ECO:0000313" key="1">
    <source>
        <dbReference type="EMBL" id="MPR26348.1"/>
    </source>
</evidence>
<protein>
    <submittedName>
        <fullName evidence="1">DUF1127 domain-containing protein</fullName>
    </submittedName>
</protein>